<protein>
    <submittedName>
        <fullName evidence="2">Uncharacterized protein</fullName>
    </submittedName>
</protein>
<dbReference type="EMBL" id="WIXE01025774">
    <property type="protein sequence ID" value="KAK5964455.1"/>
    <property type="molecule type" value="Genomic_DNA"/>
</dbReference>
<keyword evidence="3" id="KW-1185">Reference proteome</keyword>
<comment type="caution">
    <text evidence="2">The sequence shown here is derived from an EMBL/GenBank/DDBJ whole genome shotgun (WGS) entry which is preliminary data.</text>
</comment>
<evidence type="ECO:0000313" key="3">
    <source>
        <dbReference type="Proteomes" id="UP001331761"/>
    </source>
</evidence>
<dbReference type="Proteomes" id="UP001331761">
    <property type="component" value="Unassembled WGS sequence"/>
</dbReference>
<evidence type="ECO:0000256" key="1">
    <source>
        <dbReference type="SAM" id="Phobius"/>
    </source>
</evidence>
<evidence type="ECO:0000313" key="2">
    <source>
        <dbReference type="EMBL" id="KAK5964455.1"/>
    </source>
</evidence>
<organism evidence="2 3">
    <name type="scientific">Trichostrongylus colubriformis</name>
    <name type="common">Black scour worm</name>
    <dbReference type="NCBI Taxonomy" id="6319"/>
    <lineage>
        <taxon>Eukaryota</taxon>
        <taxon>Metazoa</taxon>
        <taxon>Ecdysozoa</taxon>
        <taxon>Nematoda</taxon>
        <taxon>Chromadorea</taxon>
        <taxon>Rhabditida</taxon>
        <taxon>Rhabditina</taxon>
        <taxon>Rhabditomorpha</taxon>
        <taxon>Strongyloidea</taxon>
        <taxon>Trichostrongylidae</taxon>
        <taxon>Trichostrongylus</taxon>
    </lineage>
</organism>
<feature type="transmembrane region" description="Helical" evidence="1">
    <location>
        <begin position="124"/>
        <end position="145"/>
    </location>
</feature>
<name>A0AAN8ENU4_TRICO</name>
<accession>A0AAN8ENU4</accession>
<keyword evidence="1" id="KW-0812">Transmembrane</keyword>
<gene>
    <name evidence="2" type="ORF">GCK32_018163</name>
</gene>
<keyword evidence="1" id="KW-0472">Membrane</keyword>
<proteinExistence type="predicted"/>
<keyword evidence="1" id="KW-1133">Transmembrane helix</keyword>
<sequence length="202" mass="23827">MFSALWKAVKSGVCQVGAGIKQGAIYVVTAIRDFVLFIYTSVKNFVLGVCCAIRNFVLGTWNYFKNLISRVGSWISINIIEPTKNFFYAVGRWLRYWLCAHWWPDLKMWIKQKIGEPLLRSFNYICYGLVYVFCGRWLPALRAWLGGWLRRFKDFAMIQLCALGSFLHRTVLVPTKNYLWKKFDEFRGWMRRCLHRIAVAIR</sequence>
<dbReference type="AlphaFoldDB" id="A0AAN8ENU4"/>
<feature type="transmembrane region" description="Helical" evidence="1">
    <location>
        <begin position="45"/>
        <end position="64"/>
    </location>
</feature>
<reference evidence="2 3" key="1">
    <citation type="submission" date="2019-10" db="EMBL/GenBank/DDBJ databases">
        <title>Assembly and Annotation for the nematode Trichostrongylus colubriformis.</title>
        <authorList>
            <person name="Martin J."/>
        </authorList>
    </citation>
    <scope>NUCLEOTIDE SEQUENCE [LARGE SCALE GENOMIC DNA]</scope>
    <source>
        <strain evidence="2">G859</strain>
        <tissue evidence="2">Whole worm</tissue>
    </source>
</reference>